<dbReference type="EMBL" id="RBAH01000008">
    <property type="protein sequence ID" value="RKN84528.1"/>
    <property type="molecule type" value="Genomic_DNA"/>
</dbReference>
<organism evidence="2 3">
    <name type="scientific">Paenibacillus ginsengarvi</name>
    <dbReference type="NCBI Taxonomy" id="400777"/>
    <lineage>
        <taxon>Bacteria</taxon>
        <taxon>Bacillati</taxon>
        <taxon>Bacillota</taxon>
        <taxon>Bacilli</taxon>
        <taxon>Bacillales</taxon>
        <taxon>Paenibacillaceae</taxon>
        <taxon>Paenibacillus</taxon>
    </lineage>
</organism>
<dbReference type="GO" id="GO:0005886">
    <property type="term" value="C:plasma membrane"/>
    <property type="evidence" value="ECO:0007669"/>
    <property type="project" value="UniProtKB-SubCell"/>
</dbReference>
<proteinExistence type="predicted"/>
<feature type="transmembrane region" description="Helical" evidence="1">
    <location>
        <begin position="21"/>
        <end position="42"/>
    </location>
</feature>
<keyword evidence="1" id="KW-1133">Transmembrane helix</keyword>
<evidence type="ECO:0000313" key="3">
    <source>
        <dbReference type="Proteomes" id="UP000282311"/>
    </source>
</evidence>
<dbReference type="Pfam" id="PF12679">
    <property type="entry name" value="ABC2_membrane_2"/>
    <property type="match status" value="1"/>
</dbReference>
<feature type="transmembrane region" description="Helical" evidence="1">
    <location>
        <begin position="120"/>
        <end position="146"/>
    </location>
</feature>
<feature type="transmembrane region" description="Helical" evidence="1">
    <location>
        <begin position="158"/>
        <end position="179"/>
    </location>
</feature>
<accession>A0A3B0CIJ6</accession>
<dbReference type="Proteomes" id="UP000282311">
    <property type="component" value="Unassembled WGS sequence"/>
</dbReference>
<name>A0A3B0CIJ6_9BACL</name>
<feature type="transmembrane region" description="Helical" evidence="1">
    <location>
        <begin position="80"/>
        <end position="99"/>
    </location>
</feature>
<evidence type="ECO:0000256" key="1">
    <source>
        <dbReference type="SAM" id="Phobius"/>
    </source>
</evidence>
<gene>
    <name evidence="2" type="ORF">D7M11_13705</name>
</gene>
<protein>
    <recommendedName>
        <fullName evidence="4">ABC transporter permease</fullName>
    </recommendedName>
</protein>
<feature type="transmembrane region" description="Helical" evidence="1">
    <location>
        <begin position="228"/>
        <end position="248"/>
    </location>
</feature>
<dbReference type="AlphaFoldDB" id="A0A3B0CIJ6"/>
<dbReference type="RefSeq" id="WP_120747784.1">
    <property type="nucleotide sequence ID" value="NZ_RBAH01000008.1"/>
</dbReference>
<evidence type="ECO:0008006" key="4">
    <source>
        <dbReference type="Google" id="ProtNLM"/>
    </source>
</evidence>
<comment type="caution">
    <text evidence="2">The sequence shown here is derived from an EMBL/GenBank/DDBJ whole genome shotgun (WGS) entry which is preliminary data.</text>
</comment>
<evidence type="ECO:0000313" key="2">
    <source>
        <dbReference type="EMBL" id="RKN84528.1"/>
    </source>
</evidence>
<dbReference type="GO" id="GO:0140359">
    <property type="term" value="F:ABC-type transporter activity"/>
    <property type="evidence" value="ECO:0007669"/>
    <property type="project" value="InterPro"/>
</dbReference>
<keyword evidence="3" id="KW-1185">Reference proteome</keyword>
<feature type="transmembrane region" description="Helical" evidence="1">
    <location>
        <begin position="186"/>
        <end position="208"/>
    </location>
</feature>
<keyword evidence="1" id="KW-0812">Transmembrane</keyword>
<dbReference type="OrthoDB" id="4187110at2"/>
<reference evidence="2 3" key="1">
    <citation type="journal article" date="2007" name="Int. J. Syst. Evol. Microbiol.">
        <title>Paenibacillus ginsengarvi sp. nov., isolated from soil from ginseng cultivation.</title>
        <authorList>
            <person name="Yoon M.H."/>
            <person name="Ten L.N."/>
            <person name="Im W.T."/>
        </authorList>
    </citation>
    <scope>NUCLEOTIDE SEQUENCE [LARGE SCALE GENOMIC DNA]</scope>
    <source>
        <strain evidence="2 3">KCTC 13059</strain>
    </source>
</reference>
<sequence>MTNLPVLLKKEWLEARRSYKLLWLPVAFMFLGILQPLSSYYLPQILQMAGGFPEGMNISLPEFTPEEVLASTLTSQFDQLGLIILAIGMMGIIVSDKLNGMLTFILTRNTSLGEYVLSKWIGQSAIIGVAIVSGMFMALCYTSYLYSPVPLARVAAALVIYYVWCLFMLTLLLTLGALLSKSSAVAVISIVVLLVMKAVTAFGFGFQIFNPAHLTNHAAQIITSGNALPHLLPTMAITCILIVSFLYISKSYLSRKELPSM</sequence>
<keyword evidence="1" id="KW-0472">Membrane</keyword>